<keyword evidence="7" id="KW-0418">Kinase</keyword>
<evidence type="ECO:0000313" key="15">
    <source>
        <dbReference type="Proteomes" id="UP001337681"/>
    </source>
</evidence>
<comment type="similarity">
    <text evidence="2">Belongs to the HPPK family.</text>
</comment>
<evidence type="ECO:0000256" key="12">
    <source>
        <dbReference type="ARBA" id="ARBA00033413"/>
    </source>
</evidence>
<keyword evidence="15" id="KW-1185">Reference proteome</keyword>
<dbReference type="Proteomes" id="UP001337681">
    <property type="component" value="Unassembled WGS sequence"/>
</dbReference>
<dbReference type="PANTHER" id="PTHR43071:SF1">
    <property type="entry name" value="2-AMINO-4-HYDROXY-6-HYDROXYMETHYLDIHYDROPTERIDINE PYROPHOSPHOKINASE"/>
    <property type="match status" value="1"/>
</dbReference>
<reference evidence="14 15" key="1">
    <citation type="submission" date="2024-01" db="EMBL/GenBank/DDBJ databases">
        <title>Pedobacter sp. nov., isolated from oil-contaminated soil.</title>
        <authorList>
            <person name="Le N.T.T."/>
        </authorList>
    </citation>
    <scope>NUCLEOTIDE SEQUENCE [LARGE SCALE GENOMIC DNA]</scope>
    <source>
        <strain evidence="14 15">VNH31</strain>
    </source>
</reference>
<dbReference type="PROSITE" id="PS00794">
    <property type="entry name" value="HPPK"/>
    <property type="match status" value="1"/>
</dbReference>
<feature type="domain" description="7,8-dihydro-6-hydroxymethylpterin-pyrophosphokinase" evidence="13">
    <location>
        <begin position="92"/>
        <end position="103"/>
    </location>
</feature>
<evidence type="ECO:0000256" key="2">
    <source>
        <dbReference type="ARBA" id="ARBA00005810"/>
    </source>
</evidence>
<evidence type="ECO:0000256" key="8">
    <source>
        <dbReference type="ARBA" id="ARBA00022840"/>
    </source>
</evidence>
<dbReference type="InterPro" id="IPR035907">
    <property type="entry name" value="Hppk_sf"/>
</dbReference>
<keyword evidence="6" id="KW-0547">Nucleotide-binding</keyword>
<evidence type="ECO:0000256" key="5">
    <source>
        <dbReference type="ARBA" id="ARBA00022679"/>
    </source>
</evidence>
<comment type="function">
    <text evidence="10">Catalyzes the transfer of pyrophosphate from adenosine triphosphate (ATP) to 6-hydroxymethyl-7,8-dihydropterin, an enzymatic step in folate biosynthesis pathway.</text>
</comment>
<protein>
    <recommendedName>
        <fullName evidence="4">2-amino-4-hydroxy-6-hydroxymethyldihydropteridine pyrophosphokinase</fullName>
        <ecNumber evidence="3">2.7.6.3</ecNumber>
    </recommendedName>
    <alternativeName>
        <fullName evidence="11">6-hydroxymethyl-7,8-dihydropterin pyrophosphokinase</fullName>
    </alternativeName>
    <alternativeName>
        <fullName evidence="12">7,8-dihydro-6-hydroxymethylpterin-pyrophosphokinase</fullName>
    </alternativeName>
</protein>
<evidence type="ECO:0000256" key="4">
    <source>
        <dbReference type="ARBA" id="ARBA00016218"/>
    </source>
</evidence>
<keyword evidence="8" id="KW-0067">ATP-binding</keyword>
<proteinExistence type="inferred from homology"/>
<keyword evidence="9" id="KW-0289">Folate biosynthesis</keyword>
<evidence type="ECO:0000313" key="14">
    <source>
        <dbReference type="EMBL" id="MEE1885889.1"/>
    </source>
</evidence>
<comment type="caution">
    <text evidence="14">The sequence shown here is derived from an EMBL/GenBank/DDBJ whole genome shotgun (WGS) entry which is preliminary data.</text>
</comment>
<dbReference type="EMBL" id="JAZDQU010000002">
    <property type="protein sequence ID" value="MEE1885889.1"/>
    <property type="molecule type" value="Genomic_DNA"/>
</dbReference>
<dbReference type="RefSeq" id="WP_330146780.1">
    <property type="nucleotide sequence ID" value="NZ_JAZDQU010000002.1"/>
</dbReference>
<dbReference type="NCBIfam" id="TIGR01498">
    <property type="entry name" value="folK"/>
    <property type="match status" value="1"/>
</dbReference>
<evidence type="ECO:0000256" key="11">
    <source>
        <dbReference type="ARBA" id="ARBA00029766"/>
    </source>
</evidence>
<organism evidence="14 15">
    <name type="scientific">Pedobacter flavus</name>
    <dbReference type="NCBI Taxonomy" id="3113906"/>
    <lineage>
        <taxon>Bacteria</taxon>
        <taxon>Pseudomonadati</taxon>
        <taxon>Bacteroidota</taxon>
        <taxon>Sphingobacteriia</taxon>
        <taxon>Sphingobacteriales</taxon>
        <taxon>Sphingobacteriaceae</taxon>
        <taxon>Pedobacter</taxon>
    </lineage>
</organism>
<evidence type="ECO:0000256" key="3">
    <source>
        <dbReference type="ARBA" id="ARBA00013253"/>
    </source>
</evidence>
<evidence type="ECO:0000256" key="10">
    <source>
        <dbReference type="ARBA" id="ARBA00029409"/>
    </source>
</evidence>
<comment type="pathway">
    <text evidence="1">Cofactor biosynthesis; tetrahydrofolate biosynthesis; 2-amino-4-hydroxy-6-hydroxymethyl-7,8-dihydropteridine diphosphate from 7,8-dihydroneopterin triphosphate: step 4/4.</text>
</comment>
<dbReference type="EC" id="2.7.6.3" evidence="3"/>
<evidence type="ECO:0000256" key="6">
    <source>
        <dbReference type="ARBA" id="ARBA00022741"/>
    </source>
</evidence>
<accession>A0ABU7H3I1</accession>
<name>A0ABU7H3I1_9SPHI</name>
<sequence length="167" mass="19013">MNEISTNIVFLSLGTNKGDRLSNLDNSIQHIEHKCGKILNISSIYETEAWGNNDQEAFLNQVIEISTQLTAHELLAEVLAIETLMGRVREVHWGPRIIDIDILFYGIECFNEPNLIIPHPQLQFRNFVLIPLKEIAPDWVHPLLGKSVEELILLNPDKLAVKKVLRS</sequence>
<dbReference type="GO" id="GO:0003848">
    <property type="term" value="F:2-amino-4-hydroxy-6-hydroxymethyldihydropteridine diphosphokinase activity"/>
    <property type="evidence" value="ECO:0007669"/>
    <property type="project" value="UniProtKB-EC"/>
</dbReference>
<evidence type="ECO:0000256" key="9">
    <source>
        <dbReference type="ARBA" id="ARBA00022909"/>
    </source>
</evidence>
<evidence type="ECO:0000256" key="7">
    <source>
        <dbReference type="ARBA" id="ARBA00022777"/>
    </source>
</evidence>
<dbReference type="PANTHER" id="PTHR43071">
    <property type="entry name" value="2-AMINO-4-HYDROXY-6-HYDROXYMETHYLDIHYDROPTERIDINE PYROPHOSPHOKINASE"/>
    <property type="match status" value="1"/>
</dbReference>
<dbReference type="Pfam" id="PF01288">
    <property type="entry name" value="HPPK"/>
    <property type="match status" value="1"/>
</dbReference>
<dbReference type="Gene3D" id="3.30.70.560">
    <property type="entry name" value="7,8-Dihydro-6-hydroxymethylpterin-pyrophosphokinase HPPK"/>
    <property type="match status" value="1"/>
</dbReference>
<evidence type="ECO:0000259" key="13">
    <source>
        <dbReference type="PROSITE" id="PS00794"/>
    </source>
</evidence>
<dbReference type="CDD" id="cd00483">
    <property type="entry name" value="HPPK"/>
    <property type="match status" value="1"/>
</dbReference>
<evidence type="ECO:0000256" key="1">
    <source>
        <dbReference type="ARBA" id="ARBA00005051"/>
    </source>
</evidence>
<dbReference type="InterPro" id="IPR000550">
    <property type="entry name" value="Hppk"/>
</dbReference>
<gene>
    <name evidence="14" type="primary">folK</name>
    <name evidence="14" type="ORF">VRU49_10720</name>
</gene>
<keyword evidence="5 14" id="KW-0808">Transferase</keyword>
<dbReference type="SUPFAM" id="SSF55083">
    <property type="entry name" value="6-hydroxymethyl-7,8-dihydropterin pyrophosphokinase, HPPK"/>
    <property type="match status" value="1"/>
</dbReference>